<feature type="domain" description="PLD phosphodiesterase" evidence="1">
    <location>
        <begin position="180"/>
        <end position="207"/>
    </location>
</feature>
<dbReference type="EMBL" id="JACBYR010000001">
    <property type="protein sequence ID" value="NYE81723.1"/>
    <property type="molecule type" value="Genomic_DNA"/>
</dbReference>
<keyword evidence="3" id="KW-1185">Reference proteome</keyword>
<dbReference type="Pfam" id="PF13091">
    <property type="entry name" value="PLDc_2"/>
    <property type="match status" value="2"/>
</dbReference>
<dbReference type="PANTHER" id="PTHR21248">
    <property type="entry name" value="CARDIOLIPIN SYNTHASE"/>
    <property type="match status" value="1"/>
</dbReference>
<feature type="domain" description="PLD phosphodiesterase" evidence="1">
    <location>
        <begin position="417"/>
        <end position="444"/>
    </location>
</feature>
<dbReference type="InterPro" id="IPR025202">
    <property type="entry name" value="PLD-like_dom"/>
</dbReference>
<dbReference type="RefSeq" id="WP_179583917.1">
    <property type="nucleotide sequence ID" value="NZ_JACBYR010000001.1"/>
</dbReference>
<dbReference type="SUPFAM" id="SSF56024">
    <property type="entry name" value="Phospholipase D/nuclease"/>
    <property type="match status" value="2"/>
</dbReference>
<sequence>MSVVALTFRPASGRRSPAAPWKALVLVAVLALGGCALPSQEGRKESQAISAAEGAGTRIGRSLAGAASANPGLTGISPLSDARGAFAARMRLVQGAERTIDVQSYIWHKDATGTLLLRALHDAAERGVRVRLLLDDNGTAGLDDALAALDRHPNFEVRLFNPFSVRSPKAIGYLTHFDRANRRMHNKSFTVDNQATIVGGRNIGDEYFGATDDVVFADLDVIAVGAVVPDMSKDFDRYWASLSAYPIDRILASKKPVPLEEALPPLAEDNPQANRYRKANDESRLLDSLYEGKIEFQWSKVRMISDDPRKGLGEAPDSKLMMPRIMQLLDTPRESLDLVSSYFVPAETGTAAFTQLARERVKVRILTNALEATDVAPVHAGYAKRRKALLEAGVTLYEMRRQPGTETSDVGGPLGSSGSSLHAKTFAVDRKRMFVGSYNFDPRSEKLNTELGFVIDNPKLTDAVHAAFDEKIPQVSYEVRLDDKGDLYWLAWEDGKQVRYDSEPKTGLLKGLAIRVLSWLPIDWLL</sequence>
<dbReference type="PANTHER" id="PTHR21248:SF12">
    <property type="entry name" value="CARDIOLIPIN SYNTHASE C"/>
    <property type="match status" value="1"/>
</dbReference>
<dbReference type="SMART" id="SM00155">
    <property type="entry name" value="PLDc"/>
    <property type="match status" value="2"/>
</dbReference>
<dbReference type="InterPro" id="IPR001736">
    <property type="entry name" value="PLipase_D/transphosphatidylase"/>
</dbReference>
<dbReference type="GO" id="GO:0030572">
    <property type="term" value="F:phosphatidyltransferase activity"/>
    <property type="evidence" value="ECO:0007669"/>
    <property type="project" value="UniProtKB-ARBA"/>
</dbReference>
<dbReference type="CDD" id="cd09113">
    <property type="entry name" value="PLDc_ymdC_like_2"/>
    <property type="match status" value="1"/>
</dbReference>
<reference evidence="2 3" key="1">
    <citation type="submission" date="2020-07" db="EMBL/GenBank/DDBJ databases">
        <title>Genomic Encyclopedia of Type Strains, Phase IV (KMG-V): Genome sequencing to study the core and pangenomes of soil and plant-associated prokaryotes.</title>
        <authorList>
            <person name="Whitman W."/>
        </authorList>
    </citation>
    <scope>NUCLEOTIDE SEQUENCE [LARGE SCALE GENOMIC DNA]</scope>
    <source>
        <strain evidence="2 3">SAS40</strain>
    </source>
</reference>
<dbReference type="Gene3D" id="3.30.870.10">
    <property type="entry name" value="Endonuclease Chain A"/>
    <property type="match status" value="2"/>
</dbReference>
<keyword evidence="2" id="KW-0808">Transferase</keyword>
<comment type="caution">
    <text evidence="2">The sequence shown here is derived from an EMBL/GenBank/DDBJ whole genome shotgun (WGS) entry which is preliminary data.</text>
</comment>
<organism evidence="2 3">
    <name type="scientific">Pigmentiphaga litoralis</name>
    <dbReference type="NCBI Taxonomy" id="516702"/>
    <lineage>
        <taxon>Bacteria</taxon>
        <taxon>Pseudomonadati</taxon>
        <taxon>Pseudomonadota</taxon>
        <taxon>Betaproteobacteria</taxon>
        <taxon>Burkholderiales</taxon>
        <taxon>Alcaligenaceae</taxon>
        <taxon>Pigmentiphaga</taxon>
    </lineage>
</organism>
<evidence type="ECO:0000313" key="2">
    <source>
        <dbReference type="EMBL" id="NYE81723.1"/>
    </source>
</evidence>
<gene>
    <name evidence="2" type="ORF">FHW18_000994</name>
</gene>
<protein>
    <submittedName>
        <fullName evidence="2">Putative cardiolipin synthase</fullName>
        <ecNumber evidence="2">2.7.8.-</ecNumber>
    </submittedName>
</protein>
<dbReference type="PROSITE" id="PS50035">
    <property type="entry name" value="PLD"/>
    <property type="match status" value="2"/>
</dbReference>
<evidence type="ECO:0000259" key="1">
    <source>
        <dbReference type="PROSITE" id="PS50035"/>
    </source>
</evidence>
<dbReference type="AlphaFoldDB" id="A0A7Y9IRL8"/>
<proteinExistence type="predicted"/>
<evidence type="ECO:0000313" key="3">
    <source>
        <dbReference type="Proteomes" id="UP000542125"/>
    </source>
</evidence>
<dbReference type="CDD" id="cd09111">
    <property type="entry name" value="PLDc_ymdC_like_1"/>
    <property type="match status" value="1"/>
</dbReference>
<dbReference type="Proteomes" id="UP000542125">
    <property type="component" value="Unassembled WGS sequence"/>
</dbReference>
<accession>A0A7Y9IRL8</accession>
<name>A0A7Y9IRL8_9BURK</name>
<dbReference type="EC" id="2.7.8.-" evidence="2"/>
<dbReference type="GO" id="GO:0032049">
    <property type="term" value="P:cardiolipin biosynthetic process"/>
    <property type="evidence" value="ECO:0007669"/>
    <property type="project" value="UniProtKB-ARBA"/>
</dbReference>